<dbReference type="Proteomes" id="UP000828048">
    <property type="component" value="Chromosome 5"/>
</dbReference>
<evidence type="ECO:0000313" key="1">
    <source>
        <dbReference type="EMBL" id="KAH7847270.1"/>
    </source>
</evidence>
<keyword evidence="2" id="KW-1185">Reference proteome</keyword>
<dbReference type="EMBL" id="CM037155">
    <property type="protein sequence ID" value="KAH7847270.1"/>
    <property type="molecule type" value="Genomic_DNA"/>
</dbReference>
<gene>
    <name evidence="1" type="ORF">Vadar_023997</name>
</gene>
<name>A0ACB7Y2X6_9ERIC</name>
<proteinExistence type="predicted"/>
<evidence type="ECO:0000313" key="2">
    <source>
        <dbReference type="Proteomes" id="UP000828048"/>
    </source>
</evidence>
<reference evidence="1 2" key="1">
    <citation type="journal article" date="2021" name="Hortic Res">
        <title>High-quality reference genome and annotation aids understanding of berry development for evergreen blueberry (Vaccinium darrowii).</title>
        <authorList>
            <person name="Yu J."/>
            <person name="Hulse-Kemp A.M."/>
            <person name="Babiker E."/>
            <person name="Staton M."/>
        </authorList>
    </citation>
    <scope>NUCLEOTIDE SEQUENCE [LARGE SCALE GENOMIC DNA]</scope>
    <source>
        <strain evidence="2">cv. NJ 8807/NJ 8810</strain>
        <tissue evidence="1">Young leaf</tissue>
    </source>
</reference>
<sequence length="176" mass="19626">MVYQLTTFEALCFMGNVANIACQIWKARNNFVFNRVKVNPLNTMNLILHSKKEHSQSLEIPSVLMDNLQSQEEQSTWRAPDMGKIKVNCDVALHKSGNNSTISVVLRDRKGRIMDGLAKTVHVESSLNGELQAIRMACVMLFLVDGGGRKSWTKFGRRSAAVVVVWCGVSLNKLSS</sequence>
<protein>
    <submittedName>
        <fullName evidence="1">Uncharacterized protein</fullName>
    </submittedName>
</protein>
<accession>A0ACB7Y2X6</accession>
<organism evidence="1 2">
    <name type="scientific">Vaccinium darrowii</name>
    <dbReference type="NCBI Taxonomy" id="229202"/>
    <lineage>
        <taxon>Eukaryota</taxon>
        <taxon>Viridiplantae</taxon>
        <taxon>Streptophyta</taxon>
        <taxon>Embryophyta</taxon>
        <taxon>Tracheophyta</taxon>
        <taxon>Spermatophyta</taxon>
        <taxon>Magnoliopsida</taxon>
        <taxon>eudicotyledons</taxon>
        <taxon>Gunneridae</taxon>
        <taxon>Pentapetalae</taxon>
        <taxon>asterids</taxon>
        <taxon>Ericales</taxon>
        <taxon>Ericaceae</taxon>
        <taxon>Vaccinioideae</taxon>
        <taxon>Vaccinieae</taxon>
        <taxon>Vaccinium</taxon>
    </lineage>
</organism>
<comment type="caution">
    <text evidence="1">The sequence shown here is derived from an EMBL/GenBank/DDBJ whole genome shotgun (WGS) entry which is preliminary data.</text>
</comment>